<organism evidence="2 3">
    <name type="scientific">Sulfurospirillum barnesii (strain ATCC 700032 / DSM 10660 / SES-3)</name>
    <dbReference type="NCBI Taxonomy" id="760154"/>
    <lineage>
        <taxon>Bacteria</taxon>
        <taxon>Pseudomonadati</taxon>
        <taxon>Campylobacterota</taxon>
        <taxon>Epsilonproteobacteria</taxon>
        <taxon>Campylobacterales</taxon>
        <taxon>Sulfurospirillaceae</taxon>
        <taxon>Sulfurospirillum</taxon>
    </lineage>
</organism>
<keyword evidence="1" id="KW-0812">Transmembrane</keyword>
<reference evidence="2 3" key="1">
    <citation type="submission" date="2012-06" db="EMBL/GenBank/DDBJ databases">
        <title>Complete sequence of Sulfurospirillum barnesii SES-3.</title>
        <authorList>
            <consortium name="US DOE Joint Genome Institute"/>
            <person name="Lucas S."/>
            <person name="Han J."/>
            <person name="Lapidus A."/>
            <person name="Cheng J.-F."/>
            <person name="Goodwin L."/>
            <person name="Pitluck S."/>
            <person name="Peters L."/>
            <person name="Ovchinnikova G."/>
            <person name="Lu M."/>
            <person name="Detter J.C."/>
            <person name="Han C."/>
            <person name="Tapia R."/>
            <person name="Land M."/>
            <person name="Hauser L."/>
            <person name="Kyrpides N."/>
            <person name="Ivanova N."/>
            <person name="Pagani I."/>
            <person name="Stolz J."/>
            <person name="Arkin A."/>
            <person name="Dehal P."/>
            <person name="Oremland R."/>
            <person name="Saltikov C."/>
            <person name="Basu P."/>
            <person name="Hollibaugh J."/>
            <person name="Newman D."/>
            <person name="Stolyar S."/>
            <person name="Hazen T."/>
            <person name="Woyke T."/>
        </authorList>
    </citation>
    <scope>NUCLEOTIDE SEQUENCE [LARGE SCALE GENOMIC DNA]</scope>
    <source>
        <strain evidence="3">ATCC 700032 / DSM 10660 / SES-3</strain>
    </source>
</reference>
<name>I3XZ03_SULBS</name>
<dbReference type="OrthoDB" id="1834514at2"/>
<dbReference type="EMBL" id="CP003333">
    <property type="protein sequence ID" value="AFL69177.1"/>
    <property type="molecule type" value="Genomic_DNA"/>
</dbReference>
<evidence type="ECO:0000313" key="3">
    <source>
        <dbReference type="Proteomes" id="UP000006176"/>
    </source>
</evidence>
<dbReference type="Proteomes" id="UP000006176">
    <property type="component" value="Chromosome"/>
</dbReference>
<evidence type="ECO:0008006" key="4">
    <source>
        <dbReference type="Google" id="ProtNLM"/>
    </source>
</evidence>
<dbReference type="PATRIC" id="fig|760154.4.peg.1894"/>
<dbReference type="RefSeq" id="WP_014770053.1">
    <property type="nucleotide sequence ID" value="NC_018002.1"/>
</dbReference>
<keyword evidence="1" id="KW-0472">Membrane</keyword>
<dbReference type="AlphaFoldDB" id="I3XZ03"/>
<dbReference type="KEGG" id="sba:Sulba_1897"/>
<accession>I3XZ03</accession>
<dbReference type="eggNOG" id="ENOG50316A3">
    <property type="taxonomic scope" value="Bacteria"/>
</dbReference>
<keyword evidence="1" id="KW-1133">Transmembrane helix</keyword>
<feature type="transmembrane region" description="Helical" evidence="1">
    <location>
        <begin position="6"/>
        <end position="28"/>
    </location>
</feature>
<sequence>MRSTQWLRIVCTIIVVGMIFVAGVNYLIDPGYVYFKKKSGISPDVYVQKLLTSEKGLVTEEWNERAVKTSLAKVNTEIDCIIVGSSHIMQISSLRNTGNISKLCPVLLNLGVSGSSFEDLLIFSNIILENKGKPKRVFIEINPWLFKFNMDSRYKMNQVQYDSFLRKLNDQTLLTSNSHYEFDLLKNLFNLEYFMISLKNYKSLFHQASIEEPKEKFLYENGYTKAVTLQDGSHVYDSHHIAKAKKTIKSIKNGGGDYKINGNIYDDYALELFEKLILLYQRNEIEINFLITPYHPSVFKNGPTKTTQHMQEIENVAQRLSIKHKVKLYGSFLPENIGCQEDEFLDFMHATSNCLDKIKFY</sequence>
<keyword evidence="3" id="KW-1185">Reference proteome</keyword>
<evidence type="ECO:0000313" key="2">
    <source>
        <dbReference type="EMBL" id="AFL69177.1"/>
    </source>
</evidence>
<gene>
    <name evidence="2" type="ordered locus">Sulba_1897</name>
</gene>
<dbReference type="STRING" id="760154.Sulba_1897"/>
<protein>
    <recommendedName>
        <fullName evidence="4">DUF1574 domain-containing protein</fullName>
    </recommendedName>
</protein>
<proteinExistence type="predicted"/>
<evidence type="ECO:0000256" key="1">
    <source>
        <dbReference type="SAM" id="Phobius"/>
    </source>
</evidence>
<dbReference type="HOGENOM" id="CLU_786865_0_0_7"/>